<dbReference type="InterPro" id="IPR012349">
    <property type="entry name" value="Split_barrel_FMN-bd"/>
</dbReference>
<dbReference type="Proteomes" id="UP000717515">
    <property type="component" value="Unassembled WGS sequence"/>
</dbReference>
<protein>
    <recommendedName>
        <fullName evidence="3">Flavin reductase like domain-containing protein</fullName>
    </recommendedName>
</protein>
<gene>
    <name evidence="4" type="ORF">KVV02_007170</name>
</gene>
<dbReference type="InterPro" id="IPR002563">
    <property type="entry name" value="Flavin_Rdtase-like_dom"/>
</dbReference>
<dbReference type="Gene3D" id="2.30.110.10">
    <property type="entry name" value="Electron Transport, Fmn-binding Protein, Chain A"/>
    <property type="match status" value="1"/>
</dbReference>
<dbReference type="InterPro" id="IPR050268">
    <property type="entry name" value="NADH-dep_flavin_reductase"/>
</dbReference>
<accession>A0A9P8A3R7</accession>
<comment type="caution">
    <text evidence="4">The sequence shown here is derived from an EMBL/GenBank/DDBJ whole genome shotgun (WGS) entry which is preliminary data.</text>
</comment>
<keyword evidence="1" id="KW-0560">Oxidoreductase</keyword>
<sequence>MQNNASTDMGLRQDMVSSAKYPAAANPNDNFWGKSSVTKTFMEIRNHAPGQLADANSDDRGTSEKLRKVLRKVPFPVVVVSTASPHDSSLRRGITVSSFTSISLQPIPLIAFSVKLPSRASTVLHESDRFVVQFLAADQIPHSVAFSSTVSPPPSYSTPSTLTSRQPQQQESRSGRSTRAPGDKDTEDLVSEASEQTLVDNDGMAATGKPRSIDSDSGRLQATTDPDPFEVLGYETDAESSLPVLLNTLGAVRCRTHQVMVVGDHEMWIGHVEKVLHGEIPSPGQEPLLYHDRSYRKVGRRIL</sequence>
<feature type="compositionally biased region" description="Polar residues" evidence="2">
    <location>
        <begin position="165"/>
        <end position="177"/>
    </location>
</feature>
<organism evidence="4 5">
    <name type="scientific">Mortierella alpina</name>
    <name type="common">Oleaginous fungus</name>
    <name type="synonym">Mortierella renispora</name>
    <dbReference type="NCBI Taxonomy" id="64518"/>
    <lineage>
        <taxon>Eukaryota</taxon>
        <taxon>Fungi</taxon>
        <taxon>Fungi incertae sedis</taxon>
        <taxon>Mucoromycota</taxon>
        <taxon>Mortierellomycotina</taxon>
        <taxon>Mortierellomycetes</taxon>
        <taxon>Mortierellales</taxon>
        <taxon>Mortierellaceae</taxon>
        <taxon>Mortierella</taxon>
    </lineage>
</organism>
<dbReference type="AlphaFoldDB" id="A0A9P8A3R7"/>
<dbReference type="GO" id="GO:0042602">
    <property type="term" value="F:riboflavin reductase (NADPH) activity"/>
    <property type="evidence" value="ECO:0007669"/>
    <property type="project" value="TreeGrafter"/>
</dbReference>
<evidence type="ECO:0000256" key="1">
    <source>
        <dbReference type="ARBA" id="ARBA00023002"/>
    </source>
</evidence>
<evidence type="ECO:0000256" key="2">
    <source>
        <dbReference type="SAM" id="MobiDB-lite"/>
    </source>
</evidence>
<reference evidence="4" key="1">
    <citation type="submission" date="2021-07" db="EMBL/GenBank/DDBJ databases">
        <title>Draft genome of Mortierella alpina, strain LL118, isolated from an aspen leaf litter sample.</title>
        <authorList>
            <person name="Yang S."/>
            <person name="Vinatzer B.A."/>
        </authorList>
    </citation>
    <scope>NUCLEOTIDE SEQUENCE</scope>
    <source>
        <strain evidence="4">LL118</strain>
    </source>
</reference>
<dbReference type="SUPFAM" id="SSF50475">
    <property type="entry name" value="FMN-binding split barrel"/>
    <property type="match status" value="1"/>
</dbReference>
<dbReference type="PANTHER" id="PTHR30466">
    <property type="entry name" value="FLAVIN REDUCTASE"/>
    <property type="match status" value="1"/>
</dbReference>
<evidence type="ECO:0000313" key="4">
    <source>
        <dbReference type="EMBL" id="KAG9321839.1"/>
    </source>
</evidence>
<feature type="domain" description="Flavin reductase like" evidence="3">
    <location>
        <begin position="70"/>
        <end position="297"/>
    </location>
</feature>
<feature type="region of interest" description="Disordered" evidence="2">
    <location>
        <begin position="145"/>
        <end position="224"/>
    </location>
</feature>
<dbReference type="Pfam" id="PF01613">
    <property type="entry name" value="Flavin_Reduct"/>
    <property type="match status" value="2"/>
</dbReference>
<dbReference type="GO" id="GO:0010181">
    <property type="term" value="F:FMN binding"/>
    <property type="evidence" value="ECO:0007669"/>
    <property type="project" value="InterPro"/>
</dbReference>
<name>A0A9P8A3R7_MORAP</name>
<dbReference type="PANTHER" id="PTHR30466:SF1">
    <property type="entry name" value="FMN REDUCTASE (NADH) RUTF"/>
    <property type="match status" value="1"/>
</dbReference>
<dbReference type="SMART" id="SM00903">
    <property type="entry name" value="Flavin_Reduct"/>
    <property type="match status" value="1"/>
</dbReference>
<evidence type="ECO:0000313" key="5">
    <source>
        <dbReference type="Proteomes" id="UP000717515"/>
    </source>
</evidence>
<proteinExistence type="predicted"/>
<evidence type="ECO:0000259" key="3">
    <source>
        <dbReference type="SMART" id="SM00903"/>
    </source>
</evidence>
<dbReference type="EMBL" id="JAIFTL010000180">
    <property type="protein sequence ID" value="KAG9321839.1"/>
    <property type="molecule type" value="Genomic_DNA"/>
</dbReference>